<dbReference type="InterPro" id="IPR001424">
    <property type="entry name" value="SOD_Cu_Zn_dom"/>
</dbReference>
<dbReference type="GO" id="GO:0046872">
    <property type="term" value="F:metal ion binding"/>
    <property type="evidence" value="ECO:0007669"/>
    <property type="project" value="InterPro"/>
</dbReference>
<evidence type="ECO:0000256" key="1">
    <source>
        <dbReference type="SAM" id="SignalP"/>
    </source>
</evidence>
<proteinExistence type="predicted"/>
<feature type="chain" id="PRO_5035915201" description="Superoxide dismutase copper/zinc binding domain-containing protein" evidence="1">
    <location>
        <begin position="21"/>
        <end position="922"/>
    </location>
</feature>
<evidence type="ECO:0000313" key="3">
    <source>
        <dbReference type="EMBL" id="CAG5133977.1"/>
    </source>
</evidence>
<comment type="caution">
    <text evidence="3">The sequence shown here is derived from an EMBL/GenBank/DDBJ whole genome shotgun (WGS) entry which is preliminary data.</text>
</comment>
<dbReference type="Pfam" id="PF00080">
    <property type="entry name" value="Sod_Cu"/>
    <property type="match status" value="1"/>
</dbReference>
<dbReference type="Gene3D" id="2.60.40.200">
    <property type="entry name" value="Superoxide dismutase, copper/zinc binding domain"/>
    <property type="match status" value="5"/>
</dbReference>
<name>A0A8S3ZWF0_9EUPU</name>
<accession>A0A8S3ZWF0</accession>
<keyword evidence="4" id="KW-1185">Reference proteome</keyword>
<keyword evidence="1" id="KW-0732">Signal</keyword>
<dbReference type="GO" id="GO:0006801">
    <property type="term" value="P:superoxide metabolic process"/>
    <property type="evidence" value="ECO:0007669"/>
    <property type="project" value="InterPro"/>
</dbReference>
<dbReference type="OrthoDB" id="159229at2759"/>
<sequence>MLPLLVISLLILEAFTPCSGQESLQVSIQMNGIRGTVSFVKTLVTLTVNVTLSENLGTGQVTMEVRPIWVNYDVADKCSTAQLGVAIPELSQSVLFANNSGAFVFQYKESLASLGGYSIVLIGTSKTVCASIESVQNHTTAYAQFQDSVQGTVYFRQAINSSYTRIVSDLFSNNGPYTSTWFISDSYNNCSLVTSSSQLNVYNPNKVPQTGCSNTSQDICAVGHLSGKLGNASIGQNKMESRLGYTDRNLYSLDALNEKLLIILTSSGSHVCSVIRVFAPRQAMVEFSHDGVTGAVNFFQANPFDPTTTHVHLRGLNNMAKGYHVHMWPVPVKIVEGQDLCGPNIVSGHLNPYNKTVTDPSYPAPDASTDDMYEVGDLSSKYGTLENRQEINLTYTDLNLPLFGHNSIIGRSLVIHRNDATASRWLCSNIWPVKSVMVAVAVFKYPVIGEIIFTQTEAYSETTVFARLDYNDGRSATMSHKWAIKTNMVGHDMLVEDETRCKSTGITYDPRNFGALIEMSQYSNYCSKNSPLGCMLGDLSGRLGFVNIRNAAGTTDTSAKQFFIDVNLPISGQFSVVGRSVAIMNDQGTSILACANIQYLKQPRLTAMFSMEGIGSHILFMQEPGFGVYKTSVQNSLTGLKDNHRLFIYELPPSASNGLISCSNLGSIFNPLNITQNASMPATDDKYMIGDLSSKGINASWSSYNLPLTGLTGINGRSLVVVDQSSQNKVLACAKIVAAVGAPSPPSQIIEAVSTFTGSVNGTVHLFQTIYNDGTMSDTSILVELNNQNGQKSLHHNWHTHRNPIGRDANVEQSRCMSAGPHFDPYVTMKNQSNYVIECKPTNPLRCELGDQSSKLSTYDIGGGAKLYNDVDLPLYGNDSVLGRSMVFHVQEKGTGRLACADIIPVTDVFVTVNVKNGNISD</sequence>
<dbReference type="InterPro" id="IPR053257">
    <property type="entry name" value="Cu-only_SOD"/>
</dbReference>
<feature type="domain" description="Superoxide dismutase copper/zinc binding" evidence="2">
    <location>
        <begin position="292"/>
        <end position="419"/>
    </location>
</feature>
<dbReference type="PANTHER" id="PTHR20910:SF1">
    <property type="entry name" value="SUPEROXIDE DISMUTASE COPPER_ZINC BINDING DOMAIN-CONTAINING PROTEIN"/>
    <property type="match status" value="1"/>
</dbReference>
<dbReference type="SUPFAM" id="SSF49329">
    <property type="entry name" value="Cu,Zn superoxide dismutase-like"/>
    <property type="match status" value="5"/>
</dbReference>
<gene>
    <name evidence="3" type="ORF">CUNI_LOCUS19535</name>
</gene>
<feature type="signal peptide" evidence="1">
    <location>
        <begin position="1"/>
        <end position="20"/>
    </location>
</feature>
<evidence type="ECO:0000259" key="2">
    <source>
        <dbReference type="Pfam" id="PF00080"/>
    </source>
</evidence>
<dbReference type="Proteomes" id="UP000678393">
    <property type="component" value="Unassembled WGS sequence"/>
</dbReference>
<dbReference type="InterPro" id="IPR036423">
    <property type="entry name" value="SOD-like_Cu/Zn_dom_sf"/>
</dbReference>
<feature type="non-terminal residue" evidence="3">
    <location>
        <position position="922"/>
    </location>
</feature>
<dbReference type="AlphaFoldDB" id="A0A8S3ZWF0"/>
<evidence type="ECO:0000313" key="4">
    <source>
        <dbReference type="Proteomes" id="UP000678393"/>
    </source>
</evidence>
<protein>
    <recommendedName>
        <fullName evidence="2">Superoxide dismutase copper/zinc binding domain-containing protein</fullName>
    </recommendedName>
</protein>
<organism evidence="3 4">
    <name type="scientific">Candidula unifasciata</name>
    <dbReference type="NCBI Taxonomy" id="100452"/>
    <lineage>
        <taxon>Eukaryota</taxon>
        <taxon>Metazoa</taxon>
        <taxon>Spiralia</taxon>
        <taxon>Lophotrochozoa</taxon>
        <taxon>Mollusca</taxon>
        <taxon>Gastropoda</taxon>
        <taxon>Heterobranchia</taxon>
        <taxon>Euthyneura</taxon>
        <taxon>Panpulmonata</taxon>
        <taxon>Eupulmonata</taxon>
        <taxon>Stylommatophora</taxon>
        <taxon>Helicina</taxon>
        <taxon>Helicoidea</taxon>
        <taxon>Geomitridae</taxon>
        <taxon>Candidula</taxon>
    </lineage>
</organism>
<dbReference type="PANTHER" id="PTHR20910">
    <property type="entry name" value="AGAP001623-PA"/>
    <property type="match status" value="1"/>
</dbReference>
<reference evidence="3" key="1">
    <citation type="submission" date="2021-04" db="EMBL/GenBank/DDBJ databases">
        <authorList>
            <consortium name="Molecular Ecology Group"/>
        </authorList>
    </citation>
    <scope>NUCLEOTIDE SEQUENCE</scope>
</reference>
<dbReference type="EMBL" id="CAJHNH020006667">
    <property type="protein sequence ID" value="CAG5133977.1"/>
    <property type="molecule type" value="Genomic_DNA"/>
</dbReference>